<dbReference type="RefSeq" id="WP_156014375.1">
    <property type="nucleotide sequence ID" value="NZ_AP031374.1"/>
</dbReference>
<accession>A0A650CG04</accession>
<dbReference type="KEGG" id="soh:D1869_06185"/>
<dbReference type="Proteomes" id="UP000582213">
    <property type="component" value="Unassembled WGS sequence"/>
</dbReference>
<dbReference type="EMBL" id="CP045484">
    <property type="protein sequence ID" value="QGR16821.1"/>
    <property type="molecule type" value="Genomic_DNA"/>
</dbReference>
<evidence type="ECO:0000313" key="3">
    <source>
        <dbReference type="EMBL" id="QGR16821.1"/>
    </source>
</evidence>
<name>A0A650CG04_SULOH</name>
<feature type="region of interest" description="Disordered" evidence="1">
    <location>
        <begin position="34"/>
        <end position="70"/>
    </location>
</feature>
<sequence length="70" mass="7017">MKLDKIGLVLIALSAIILIIGGVFFAMAAMPHTAVSTTSTSTTSTTTTSSTSSTSTTSTSTSTSSSPVWA</sequence>
<evidence type="ECO:0000313" key="2">
    <source>
        <dbReference type="EMBL" id="MBB5254227.1"/>
    </source>
</evidence>
<dbReference type="GeneID" id="95642705"/>
<proteinExistence type="predicted"/>
<evidence type="ECO:0000256" key="1">
    <source>
        <dbReference type="SAM" id="MobiDB-lite"/>
    </source>
</evidence>
<feature type="compositionally biased region" description="Low complexity" evidence="1">
    <location>
        <begin position="36"/>
        <end position="70"/>
    </location>
</feature>
<protein>
    <submittedName>
        <fullName evidence="3">Sulfocyanin</fullName>
    </submittedName>
</protein>
<organism evidence="3 4">
    <name type="scientific">Sulfurisphaera ohwakuensis</name>
    <dbReference type="NCBI Taxonomy" id="69656"/>
    <lineage>
        <taxon>Archaea</taxon>
        <taxon>Thermoproteota</taxon>
        <taxon>Thermoprotei</taxon>
        <taxon>Sulfolobales</taxon>
        <taxon>Sulfolobaceae</taxon>
        <taxon>Sulfurisphaera</taxon>
    </lineage>
</organism>
<evidence type="ECO:0000313" key="5">
    <source>
        <dbReference type="Proteomes" id="UP000582213"/>
    </source>
</evidence>
<reference evidence="2 5" key="2">
    <citation type="submission" date="2020-08" db="EMBL/GenBank/DDBJ databases">
        <title>Genomic Encyclopedia of Type Strains, Phase IV (KMG-IV): sequencing the most valuable type-strain genomes for metagenomic binning, comparative biology and taxonomic classification.</title>
        <authorList>
            <person name="Goeker M."/>
        </authorList>
    </citation>
    <scope>NUCLEOTIDE SEQUENCE [LARGE SCALE GENOMIC DNA]</scope>
    <source>
        <strain evidence="2 5">DSM 12421</strain>
    </source>
</reference>
<dbReference type="EMBL" id="JACHFY010000012">
    <property type="protein sequence ID" value="MBB5254227.1"/>
    <property type="molecule type" value="Genomic_DNA"/>
</dbReference>
<evidence type="ECO:0000313" key="4">
    <source>
        <dbReference type="Proteomes" id="UP000427373"/>
    </source>
</evidence>
<dbReference type="Proteomes" id="UP000427373">
    <property type="component" value="Chromosome"/>
</dbReference>
<dbReference type="AlphaFoldDB" id="A0A650CG04"/>
<reference evidence="3 4" key="1">
    <citation type="submission" date="2019-10" db="EMBL/GenBank/DDBJ databases">
        <title>Genome Sequences from Six Type Strain Members of the Archaeal Family Sulfolobaceae: Acidianus ambivalens, Acidianus infernus, Metallosphaera prunae, Stygiolobus azoricus, Sulfolobus metallicus, and Sulfurisphaera ohwakuensis.</title>
        <authorList>
            <person name="Counts J.A."/>
            <person name="Kelly R.M."/>
        </authorList>
    </citation>
    <scope>NUCLEOTIDE SEQUENCE [LARGE SCALE GENOMIC DNA]</scope>
    <source>
        <strain evidence="3 4">TA-1</strain>
    </source>
</reference>
<gene>
    <name evidence="3" type="ORF">D1869_06185</name>
    <name evidence="2" type="ORF">HNQ62_002000</name>
</gene>
<keyword evidence="4" id="KW-1185">Reference proteome</keyword>